<proteinExistence type="predicted"/>
<protein>
    <submittedName>
        <fullName evidence="1">Uncharacterized protein</fullName>
    </submittedName>
</protein>
<reference evidence="1" key="1">
    <citation type="submission" date="2020-03" db="EMBL/GenBank/DDBJ databases">
        <title>The deep terrestrial virosphere.</title>
        <authorList>
            <person name="Holmfeldt K."/>
            <person name="Nilsson E."/>
            <person name="Simone D."/>
            <person name="Lopez-Fernandez M."/>
            <person name="Wu X."/>
            <person name="de Brujin I."/>
            <person name="Lundin D."/>
            <person name="Andersson A."/>
            <person name="Bertilsson S."/>
            <person name="Dopson M."/>
        </authorList>
    </citation>
    <scope>NUCLEOTIDE SEQUENCE</scope>
    <source>
        <strain evidence="1">MM415B03236</strain>
    </source>
</reference>
<accession>A0A6M3LFE7</accession>
<organism evidence="1">
    <name type="scientific">viral metagenome</name>
    <dbReference type="NCBI Taxonomy" id="1070528"/>
    <lineage>
        <taxon>unclassified sequences</taxon>
        <taxon>metagenomes</taxon>
        <taxon>organismal metagenomes</taxon>
    </lineage>
</organism>
<gene>
    <name evidence="1" type="ORF">MM415B03236_0007</name>
</gene>
<sequence length="66" mass="7491">MTEEQDIVYTEGIILQARIELEAMLAANKERERRGEALAYGEDAILAIRDKHGIHHNALVTNIYRG</sequence>
<evidence type="ECO:0000313" key="1">
    <source>
        <dbReference type="EMBL" id="QJA91881.1"/>
    </source>
</evidence>
<dbReference type="AlphaFoldDB" id="A0A6M3LFE7"/>
<dbReference type="EMBL" id="MT143021">
    <property type="protein sequence ID" value="QJA91881.1"/>
    <property type="molecule type" value="Genomic_DNA"/>
</dbReference>
<name>A0A6M3LFE7_9ZZZZ</name>